<organism evidence="1 2">
    <name type="scientific">Acidithiobacillus marinus</name>
    <dbReference type="NCBI Taxonomy" id="187490"/>
    <lineage>
        <taxon>Bacteria</taxon>
        <taxon>Pseudomonadati</taxon>
        <taxon>Pseudomonadota</taxon>
        <taxon>Acidithiobacillia</taxon>
        <taxon>Acidithiobacillales</taxon>
        <taxon>Acidithiobacillaceae</taxon>
        <taxon>Acidithiobacillus</taxon>
    </lineage>
</organism>
<reference evidence="1 2" key="1">
    <citation type="submission" date="2017-03" db="EMBL/GenBank/DDBJ databases">
        <title>Draft genime sequence of the acidophilic sulfur-oxidizing bacterium Acidithiobacillus sp. SH, isolated from seawater.</title>
        <authorList>
            <person name="Sharmin S."/>
            <person name="Tokuhisa M."/>
            <person name="Kanao T."/>
            <person name="Kamimura K."/>
        </authorList>
    </citation>
    <scope>NUCLEOTIDE SEQUENCE [LARGE SCALE GENOMIC DNA]</scope>
    <source>
        <strain evidence="1 2">SH</strain>
    </source>
</reference>
<name>A0A2I1DJ18_9PROT</name>
<dbReference type="InParanoid" id="A0A2I1DJ18"/>
<dbReference type="Proteomes" id="UP000234329">
    <property type="component" value="Unassembled WGS sequence"/>
</dbReference>
<dbReference type="InterPro" id="IPR021710">
    <property type="entry name" value="DUF3293"/>
</dbReference>
<sequence length="165" mass="19589">MPKQRRPLLAMSLQEKPVSVSASYVAIWSNGRFRIKHPSLYSLFFDRLDRAYRESHYWIPGRYDFRIGGPAYGVLGVIITAWNPRSVPLSPWKNHLRQHQLIRTLRRAGYSYWRARCGRDDWWEESVLVHDMGMSAAYALAQQFAQQAFVYLDKRRVWLVYTHQQ</sequence>
<gene>
    <name evidence="1" type="ORF">B1757_12465</name>
</gene>
<dbReference type="EMBL" id="MXAV01000046">
    <property type="protein sequence ID" value="PKY09876.1"/>
    <property type="molecule type" value="Genomic_DNA"/>
</dbReference>
<evidence type="ECO:0000313" key="2">
    <source>
        <dbReference type="Proteomes" id="UP000234329"/>
    </source>
</evidence>
<keyword evidence="2" id="KW-1185">Reference proteome</keyword>
<comment type="caution">
    <text evidence="1">The sequence shown here is derived from an EMBL/GenBank/DDBJ whole genome shotgun (WGS) entry which is preliminary data.</text>
</comment>
<dbReference type="Pfam" id="PF11697">
    <property type="entry name" value="DUF3293"/>
    <property type="match status" value="1"/>
</dbReference>
<protein>
    <recommendedName>
        <fullName evidence="3">DUF3293 domain-containing protein</fullName>
    </recommendedName>
</protein>
<proteinExistence type="predicted"/>
<evidence type="ECO:0000313" key="1">
    <source>
        <dbReference type="EMBL" id="PKY09876.1"/>
    </source>
</evidence>
<dbReference type="RefSeq" id="WP_101538632.1">
    <property type="nucleotide sequence ID" value="NZ_MXAV01000046.1"/>
</dbReference>
<dbReference type="OrthoDB" id="5298792at2"/>
<evidence type="ECO:0008006" key="3">
    <source>
        <dbReference type="Google" id="ProtNLM"/>
    </source>
</evidence>
<dbReference type="AlphaFoldDB" id="A0A2I1DJ18"/>
<accession>A0A2I1DJ18</accession>